<evidence type="ECO:0000259" key="3">
    <source>
        <dbReference type="Pfam" id="PF13511"/>
    </source>
</evidence>
<proteinExistence type="predicted"/>
<accession>A0ABY4S977</accession>
<feature type="chain" id="PRO_5046407403" evidence="2">
    <location>
        <begin position="32"/>
        <end position="178"/>
    </location>
</feature>
<evidence type="ECO:0000256" key="2">
    <source>
        <dbReference type="SAM" id="SignalP"/>
    </source>
</evidence>
<gene>
    <name evidence="4" type="ORF">MW290_23640</name>
</gene>
<feature type="region of interest" description="Disordered" evidence="1">
    <location>
        <begin position="42"/>
        <end position="120"/>
    </location>
</feature>
<feature type="compositionally biased region" description="Basic and acidic residues" evidence="1">
    <location>
        <begin position="95"/>
        <end position="120"/>
    </location>
</feature>
<dbReference type="Pfam" id="PF13511">
    <property type="entry name" value="DUF4124"/>
    <property type="match status" value="1"/>
</dbReference>
<evidence type="ECO:0000313" key="5">
    <source>
        <dbReference type="Proteomes" id="UP001056201"/>
    </source>
</evidence>
<feature type="domain" description="DUF4124" evidence="3">
    <location>
        <begin position="19"/>
        <end position="71"/>
    </location>
</feature>
<dbReference type="EMBL" id="CP097636">
    <property type="protein sequence ID" value="URI08576.1"/>
    <property type="molecule type" value="Genomic_DNA"/>
</dbReference>
<evidence type="ECO:0000256" key="1">
    <source>
        <dbReference type="SAM" id="MobiDB-lite"/>
    </source>
</evidence>
<sequence>MHRTPPFMIRGALCAPALALLLSALPHGALAQWVWKDQRGQVHASDLPPPRDIPDKNVIQRPSAATPPARATTPAPAAAGGSAVPLAPGASSARTDPELETRKRRADEEQAAQKKAEEARQAGLRIENCNRARDALRQLESGMRIARVNDKGEREILDDQARSAETVRARQLAASECR</sequence>
<dbReference type="RefSeq" id="WP_250196798.1">
    <property type="nucleotide sequence ID" value="NZ_CP097636.1"/>
</dbReference>
<evidence type="ECO:0000313" key="4">
    <source>
        <dbReference type="EMBL" id="URI08576.1"/>
    </source>
</evidence>
<organism evidence="4 5">
    <name type="scientific">Aquincola tertiaricarbonis</name>
    <dbReference type="NCBI Taxonomy" id="391953"/>
    <lineage>
        <taxon>Bacteria</taxon>
        <taxon>Pseudomonadati</taxon>
        <taxon>Pseudomonadota</taxon>
        <taxon>Betaproteobacteria</taxon>
        <taxon>Burkholderiales</taxon>
        <taxon>Sphaerotilaceae</taxon>
        <taxon>Aquincola</taxon>
    </lineage>
</organism>
<feature type="signal peptide" evidence="2">
    <location>
        <begin position="1"/>
        <end position="31"/>
    </location>
</feature>
<name>A0ABY4S977_AQUTE</name>
<dbReference type="Proteomes" id="UP001056201">
    <property type="component" value="Chromosome 2"/>
</dbReference>
<reference evidence="4" key="1">
    <citation type="submission" date="2022-05" db="EMBL/GenBank/DDBJ databases">
        <title>An RpoN-dependent PEP-CTERM gene is involved in floc formation of an Aquincola tertiaricarbonis strain.</title>
        <authorList>
            <person name="Qiu D."/>
            <person name="Xia M."/>
        </authorList>
    </citation>
    <scope>NUCLEOTIDE SEQUENCE</scope>
    <source>
        <strain evidence="4">RN12</strain>
    </source>
</reference>
<dbReference type="InterPro" id="IPR025392">
    <property type="entry name" value="DUF4124"/>
</dbReference>
<feature type="compositionally biased region" description="Low complexity" evidence="1">
    <location>
        <begin position="62"/>
        <end position="93"/>
    </location>
</feature>
<protein>
    <submittedName>
        <fullName evidence="4">DUF4124 domain-containing protein</fullName>
    </submittedName>
</protein>
<keyword evidence="5" id="KW-1185">Reference proteome</keyword>
<keyword evidence="2" id="KW-0732">Signal</keyword>